<feature type="region of interest" description="Disordered" evidence="4">
    <location>
        <begin position="257"/>
        <end position="277"/>
    </location>
</feature>
<dbReference type="Proteomes" id="UP000368032">
    <property type="component" value="Unassembled WGS sequence"/>
</dbReference>
<dbReference type="Gene3D" id="3.30.565.10">
    <property type="entry name" value="Histidine kinase-like ATPase, C-terminal domain"/>
    <property type="match status" value="1"/>
</dbReference>
<name>A0A5K1JH16_9ACTN</name>
<evidence type="ECO:0000256" key="1">
    <source>
        <dbReference type="ARBA" id="ARBA00000085"/>
    </source>
</evidence>
<evidence type="ECO:0000313" key="7">
    <source>
        <dbReference type="Proteomes" id="UP000368032"/>
    </source>
</evidence>
<organism evidence="6 7">
    <name type="scientific">Collinsella aerofaciens</name>
    <dbReference type="NCBI Taxonomy" id="74426"/>
    <lineage>
        <taxon>Bacteria</taxon>
        <taxon>Bacillati</taxon>
        <taxon>Actinomycetota</taxon>
        <taxon>Coriobacteriia</taxon>
        <taxon>Coriobacteriales</taxon>
        <taxon>Coriobacteriaceae</taxon>
        <taxon>Collinsella</taxon>
    </lineage>
</organism>
<keyword evidence="6" id="KW-0418">Kinase</keyword>
<dbReference type="PRINTS" id="PR00344">
    <property type="entry name" value="BCTRLSENSOR"/>
</dbReference>
<evidence type="ECO:0000256" key="2">
    <source>
        <dbReference type="ARBA" id="ARBA00012438"/>
    </source>
</evidence>
<dbReference type="InterPro" id="IPR003594">
    <property type="entry name" value="HATPase_dom"/>
</dbReference>
<dbReference type="Pfam" id="PF02518">
    <property type="entry name" value="HATPase_c"/>
    <property type="match status" value="1"/>
</dbReference>
<feature type="compositionally biased region" description="Basic and acidic residues" evidence="4">
    <location>
        <begin position="41"/>
        <end position="52"/>
    </location>
</feature>
<dbReference type="SUPFAM" id="SSF55874">
    <property type="entry name" value="ATPase domain of HSP90 chaperone/DNA topoisomerase II/histidine kinase"/>
    <property type="match status" value="1"/>
</dbReference>
<gene>
    <name evidence="6" type="primary">citA</name>
    <name evidence="6" type="ORF">CKJAJONC_00948</name>
</gene>
<keyword evidence="3" id="KW-0902">Two-component regulatory system</keyword>
<dbReference type="AlphaFoldDB" id="A0A5K1JH16"/>
<comment type="catalytic activity">
    <reaction evidence="1">
        <text>ATP + protein L-histidine = ADP + protein N-phospho-L-histidine.</text>
        <dbReference type="EC" id="2.7.13.3"/>
    </reaction>
</comment>
<proteinExistence type="predicted"/>
<evidence type="ECO:0000259" key="5">
    <source>
        <dbReference type="SMART" id="SM00387"/>
    </source>
</evidence>
<accession>A0A5K1JH16</accession>
<reference evidence="6 7" key="1">
    <citation type="submission" date="2019-10" db="EMBL/GenBank/DDBJ databases">
        <authorList>
            <person name="Wolf R A."/>
        </authorList>
    </citation>
    <scope>NUCLEOTIDE SEQUENCE [LARGE SCALE GENOMIC DNA]</scope>
    <source>
        <strain evidence="6">Collinsella_aerofaciens_DSM_13712</strain>
    </source>
</reference>
<dbReference type="EC" id="2.7.13.3" evidence="2"/>
<evidence type="ECO:0000256" key="3">
    <source>
        <dbReference type="ARBA" id="ARBA00023012"/>
    </source>
</evidence>
<dbReference type="Gene3D" id="1.10.10.10">
    <property type="entry name" value="Winged helix-like DNA-binding domain superfamily/Winged helix DNA-binding domain"/>
    <property type="match status" value="1"/>
</dbReference>
<feature type="region of interest" description="Disordered" evidence="4">
    <location>
        <begin position="37"/>
        <end position="60"/>
    </location>
</feature>
<sequence length="474" mass="52514">MSKDEKHCTVSYYLFETFRKIASGMSDDFYTMVDSGDPAPDNEHITGVREERDEGEQTTTQAPKAMYAARIAVYDDMLSTPRVIVIDPQDVRTYLEETTNTVYQCMKEQGGHISLMVIREIVENFIHAHFAEPIISILDGGDTIRFADQGPGIDDKERAFDFGVTSANSKMKRYIRGTGAGFPMVQEYLENAGGAVSIEDNMGNGTVVTVSLNPKRVQEIERAGGRGAAVRPETEQPTYPLPGAFAQQPMATQQMQPPVGQMQQPGMLPTQEPQAASMSMTPNMPEAMPLADQDAAAMQQATGAPGGQQMGYQPYQRGYPYQQMPPLGYGQQFPQQYQQGYQQPYQQMPQQQYNPWAQQMPLQPYQQWPQSFQQQMPPMQSSQQPAAQMMYPNAANQYAQPQPDVFVSDRGNAALGYLAQNQACGATDLARAFGNSAPTWSRTLNDLAQAGLVIKHGQKYHLTELGAARVRAQS</sequence>
<dbReference type="SMART" id="SM00387">
    <property type="entry name" value="HATPase_c"/>
    <property type="match status" value="1"/>
</dbReference>
<dbReference type="SUPFAM" id="SSF46785">
    <property type="entry name" value="Winged helix' DNA-binding domain"/>
    <property type="match status" value="1"/>
</dbReference>
<protein>
    <recommendedName>
        <fullName evidence="2">histidine kinase</fullName>
        <ecNumber evidence="2">2.7.13.3</ecNumber>
    </recommendedName>
</protein>
<keyword evidence="6" id="KW-0808">Transferase</keyword>
<dbReference type="InterPro" id="IPR036890">
    <property type="entry name" value="HATPase_C_sf"/>
</dbReference>
<dbReference type="EMBL" id="CABWIF010000058">
    <property type="protein sequence ID" value="VWM04871.1"/>
    <property type="molecule type" value="Genomic_DNA"/>
</dbReference>
<dbReference type="InterPro" id="IPR036388">
    <property type="entry name" value="WH-like_DNA-bd_sf"/>
</dbReference>
<dbReference type="GO" id="GO:0000160">
    <property type="term" value="P:phosphorelay signal transduction system"/>
    <property type="evidence" value="ECO:0007669"/>
    <property type="project" value="UniProtKB-KW"/>
</dbReference>
<dbReference type="GO" id="GO:0004673">
    <property type="term" value="F:protein histidine kinase activity"/>
    <property type="evidence" value="ECO:0007669"/>
    <property type="project" value="UniProtKB-EC"/>
</dbReference>
<feature type="domain" description="Histidine kinase/HSP90-like ATPase" evidence="5">
    <location>
        <begin position="111"/>
        <end position="216"/>
    </location>
</feature>
<dbReference type="InterPro" id="IPR004358">
    <property type="entry name" value="Sig_transdc_His_kin-like_C"/>
</dbReference>
<evidence type="ECO:0000313" key="6">
    <source>
        <dbReference type="EMBL" id="VWM04871.1"/>
    </source>
</evidence>
<dbReference type="InterPro" id="IPR036390">
    <property type="entry name" value="WH_DNA-bd_sf"/>
</dbReference>
<evidence type="ECO:0000256" key="4">
    <source>
        <dbReference type="SAM" id="MobiDB-lite"/>
    </source>
</evidence>
<feature type="compositionally biased region" description="Low complexity" evidence="4">
    <location>
        <begin position="257"/>
        <end position="267"/>
    </location>
</feature>